<evidence type="ECO:0000313" key="8">
    <source>
        <dbReference type="Proteomes" id="UP000319213"/>
    </source>
</evidence>
<dbReference type="PANTHER" id="PTHR23501:SF5">
    <property type="entry name" value="TRANSPORT PROTEIN"/>
    <property type="match status" value="1"/>
</dbReference>
<evidence type="ECO:0000256" key="4">
    <source>
        <dbReference type="ARBA" id="ARBA00023136"/>
    </source>
</evidence>
<dbReference type="InterPro" id="IPR036259">
    <property type="entry name" value="MFS_trans_sf"/>
</dbReference>
<feature type="transmembrane region" description="Helical" evidence="5">
    <location>
        <begin position="115"/>
        <end position="137"/>
    </location>
</feature>
<dbReference type="PANTHER" id="PTHR23501">
    <property type="entry name" value="MAJOR FACILITATOR SUPERFAMILY"/>
    <property type="match status" value="1"/>
</dbReference>
<protein>
    <submittedName>
        <fullName evidence="7">EmrB/QacA subfamily drug resistance transporter</fullName>
    </submittedName>
</protein>
<organism evidence="7 8">
    <name type="scientific">Thermopolyspora flexuosa</name>
    <dbReference type="NCBI Taxonomy" id="103836"/>
    <lineage>
        <taxon>Bacteria</taxon>
        <taxon>Bacillati</taxon>
        <taxon>Actinomycetota</taxon>
        <taxon>Actinomycetes</taxon>
        <taxon>Streptosporangiales</taxon>
        <taxon>Streptosporangiaceae</taxon>
        <taxon>Thermopolyspora</taxon>
    </lineage>
</organism>
<dbReference type="PROSITE" id="PS50850">
    <property type="entry name" value="MFS"/>
    <property type="match status" value="1"/>
</dbReference>
<evidence type="ECO:0000313" key="7">
    <source>
        <dbReference type="EMBL" id="TQM72815.1"/>
    </source>
</evidence>
<comment type="subcellular location">
    <subcellularLocation>
        <location evidence="1">Cell membrane</location>
        <topology evidence="1">Multi-pass membrane protein</topology>
    </subcellularLocation>
</comment>
<feature type="transmembrane region" description="Helical" evidence="5">
    <location>
        <begin position="407"/>
        <end position="427"/>
    </location>
</feature>
<accession>A0A543IQG5</accession>
<dbReference type="AlphaFoldDB" id="A0A543IQG5"/>
<feature type="transmembrane region" description="Helical" evidence="5">
    <location>
        <begin position="277"/>
        <end position="300"/>
    </location>
</feature>
<feature type="domain" description="Major facilitator superfamily (MFS) profile" evidence="6">
    <location>
        <begin position="24"/>
        <end position="484"/>
    </location>
</feature>
<sequence length="484" mass="50141">MVAIPQELPGTPEHDARMRYAWRVVSVTSIGITLIGLSVSTLNVALPVMVRHFQAGPLASSWVLLSYLLVSTSTLVFFGRIGDLVGRREIYLLGFGLFTVASLLAGFAPNVGLVIALRALQGIGGGMLLANGTVLIADAFPPGRLGRGMGVYLATFSIAQFVGPTVGGVIADIAGWRWIFWVNVPFGLAGLVWGALTLRRTPRGPRASLDLAGNVLIFVVIAAALVSLSEMGGGDLSPGVLLVGALAVVLLPVLVAVERRAANPALDLRLFGERRLAMANTASFWNALARAALIVVSALYFQAALGMDTLTAGLAVLPAPIGMTLASPLTGFLERRVSPYAASVLGAAIGCAGLLILALSADPATPYAVIAAGLFLAGAGNGMFLTGNTTYVMNLLPPGSRGVVNGLRLMIMNVGIVLSVGTALGVLTGPVSPELRAQVYQGTLSRLSPVAVDQLMTGFVRAYAFLCAVTLLSIAFAAAARRRA</sequence>
<keyword evidence="2 5" id="KW-0812">Transmembrane</keyword>
<dbReference type="InterPro" id="IPR020846">
    <property type="entry name" value="MFS_dom"/>
</dbReference>
<evidence type="ECO:0000256" key="5">
    <source>
        <dbReference type="SAM" id="Phobius"/>
    </source>
</evidence>
<dbReference type="OrthoDB" id="102502at2"/>
<feature type="transmembrane region" description="Helical" evidence="5">
    <location>
        <begin position="59"/>
        <end position="78"/>
    </location>
</feature>
<dbReference type="InterPro" id="IPR011701">
    <property type="entry name" value="MFS"/>
</dbReference>
<evidence type="ECO:0000256" key="2">
    <source>
        <dbReference type="ARBA" id="ARBA00022692"/>
    </source>
</evidence>
<dbReference type="SUPFAM" id="SSF103473">
    <property type="entry name" value="MFS general substrate transporter"/>
    <property type="match status" value="1"/>
</dbReference>
<keyword evidence="4 5" id="KW-0472">Membrane</keyword>
<dbReference type="Gene3D" id="1.20.1720.10">
    <property type="entry name" value="Multidrug resistance protein D"/>
    <property type="match status" value="1"/>
</dbReference>
<reference evidence="7 8" key="1">
    <citation type="submission" date="2019-06" db="EMBL/GenBank/DDBJ databases">
        <title>Sequencing the genomes of 1000 actinobacteria strains.</title>
        <authorList>
            <person name="Klenk H.-P."/>
        </authorList>
    </citation>
    <scope>NUCLEOTIDE SEQUENCE [LARGE SCALE GENOMIC DNA]</scope>
    <source>
        <strain evidence="7 8">DSM 43186</strain>
    </source>
</reference>
<dbReference type="CDD" id="cd17321">
    <property type="entry name" value="MFS_MMR_MDR_like"/>
    <property type="match status" value="1"/>
</dbReference>
<feature type="transmembrane region" description="Helical" evidence="5">
    <location>
        <begin position="367"/>
        <end position="386"/>
    </location>
</feature>
<feature type="transmembrane region" description="Helical" evidence="5">
    <location>
        <begin position="462"/>
        <end position="480"/>
    </location>
</feature>
<dbReference type="Proteomes" id="UP000319213">
    <property type="component" value="Unassembled WGS sequence"/>
</dbReference>
<feature type="transmembrane region" description="Helical" evidence="5">
    <location>
        <begin position="340"/>
        <end position="361"/>
    </location>
</feature>
<comment type="caution">
    <text evidence="7">The sequence shown here is derived from an EMBL/GenBank/DDBJ whole genome shotgun (WGS) entry which is preliminary data.</text>
</comment>
<feature type="transmembrane region" description="Helical" evidence="5">
    <location>
        <begin position="20"/>
        <end position="39"/>
    </location>
</feature>
<keyword evidence="3 5" id="KW-1133">Transmembrane helix</keyword>
<keyword evidence="8" id="KW-1185">Reference proteome</keyword>
<evidence type="ECO:0000256" key="1">
    <source>
        <dbReference type="ARBA" id="ARBA00004651"/>
    </source>
</evidence>
<dbReference type="Gene3D" id="1.20.1250.20">
    <property type="entry name" value="MFS general substrate transporter like domains"/>
    <property type="match status" value="1"/>
</dbReference>
<dbReference type="GO" id="GO:0022857">
    <property type="term" value="F:transmembrane transporter activity"/>
    <property type="evidence" value="ECO:0007669"/>
    <property type="project" value="InterPro"/>
</dbReference>
<proteinExistence type="predicted"/>
<dbReference type="GO" id="GO:0005886">
    <property type="term" value="C:plasma membrane"/>
    <property type="evidence" value="ECO:0007669"/>
    <property type="project" value="UniProtKB-SubCell"/>
</dbReference>
<feature type="transmembrane region" description="Helical" evidence="5">
    <location>
        <begin position="149"/>
        <end position="170"/>
    </location>
</feature>
<gene>
    <name evidence="7" type="ORF">FHX40_4976</name>
</gene>
<feature type="transmembrane region" description="Helical" evidence="5">
    <location>
        <begin position="90"/>
        <end position="109"/>
    </location>
</feature>
<name>A0A543IQG5_9ACTN</name>
<feature type="transmembrane region" description="Helical" evidence="5">
    <location>
        <begin position="312"/>
        <end position="333"/>
    </location>
</feature>
<feature type="transmembrane region" description="Helical" evidence="5">
    <location>
        <begin position="208"/>
        <end position="228"/>
    </location>
</feature>
<dbReference type="Pfam" id="PF07690">
    <property type="entry name" value="MFS_1"/>
    <property type="match status" value="1"/>
</dbReference>
<evidence type="ECO:0000256" key="3">
    <source>
        <dbReference type="ARBA" id="ARBA00022989"/>
    </source>
</evidence>
<feature type="transmembrane region" description="Helical" evidence="5">
    <location>
        <begin position="176"/>
        <end position="196"/>
    </location>
</feature>
<evidence type="ECO:0000259" key="6">
    <source>
        <dbReference type="PROSITE" id="PS50850"/>
    </source>
</evidence>
<feature type="transmembrane region" description="Helical" evidence="5">
    <location>
        <begin position="240"/>
        <end position="257"/>
    </location>
</feature>
<dbReference type="RefSeq" id="WP_142262330.1">
    <property type="nucleotide sequence ID" value="NZ_BMPV01000010.1"/>
</dbReference>
<dbReference type="EMBL" id="VFPQ01000002">
    <property type="protein sequence ID" value="TQM72815.1"/>
    <property type="molecule type" value="Genomic_DNA"/>
</dbReference>